<evidence type="ECO:0000313" key="3">
    <source>
        <dbReference type="Proteomes" id="UP000030528"/>
    </source>
</evidence>
<proteinExistence type="predicted"/>
<dbReference type="Proteomes" id="UP000030528">
    <property type="component" value="Unassembled WGS sequence"/>
</dbReference>
<comment type="caution">
    <text evidence="2">The sequence shown here is derived from an EMBL/GenBank/DDBJ whole genome shotgun (WGS) entry which is preliminary data.</text>
</comment>
<accession>A0A0A5HYS4</accession>
<reference evidence="2 3" key="1">
    <citation type="submission" date="2013-08" db="EMBL/GenBank/DDBJ databases">
        <authorList>
            <person name="Huang J."/>
            <person name="Wang G."/>
        </authorList>
    </citation>
    <scope>NUCLEOTIDE SEQUENCE [LARGE SCALE GENOMIC DNA]</scope>
    <source>
        <strain evidence="2 3">JSM 076056</strain>
    </source>
</reference>
<gene>
    <name evidence="2" type="ORF">N781_09620</name>
</gene>
<dbReference type="OrthoDB" id="3477708at2"/>
<protein>
    <recommendedName>
        <fullName evidence="1">DUF6985 domain-containing protein</fullName>
    </recommendedName>
</protein>
<evidence type="ECO:0000313" key="2">
    <source>
        <dbReference type="EMBL" id="KGX88767.1"/>
    </source>
</evidence>
<dbReference type="InterPro" id="IPR054254">
    <property type="entry name" value="DUF6985"/>
</dbReference>
<dbReference type="eggNOG" id="ENOG5032RXC">
    <property type="taxonomic scope" value="Bacteria"/>
</dbReference>
<name>A0A0A5HYS4_9BACI</name>
<dbReference type="STRING" id="1385510.GCA_000425205_03649"/>
<sequence length="155" mass="17935">MRIKDETFGELQYEFGWSRTITLNFFGDTTEMDLMIDGEEEGEFDEGQYIAYKALMNSWEAIQHSVLTAILSYYKRKRIELGYDKSLNEKYPLVETTHELLEMISLEGLVVPYADIFEARHIGLTLNCSWDNENGIGIRLLNEEVSEVGYQDVAI</sequence>
<organism evidence="2 3">
    <name type="scientific">Pontibacillus halophilus JSM 076056 = DSM 19796</name>
    <dbReference type="NCBI Taxonomy" id="1385510"/>
    <lineage>
        <taxon>Bacteria</taxon>
        <taxon>Bacillati</taxon>
        <taxon>Bacillota</taxon>
        <taxon>Bacilli</taxon>
        <taxon>Bacillales</taxon>
        <taxon>Bacillaceae</taxon>
        <taxon>Pontibacillus</taxon>
    </lineage>
</organism>
<evidence type="ECO:0000259" key="1">
    <source>
        <dbReference type="Pfam" id="PF22481"/>
    </source>
</evidence>
<feature type="domain" description="DUF6985" evidence="1">
    <location>
        <begin position="8"/>
        <end position="154"/>
    </location>
</feature>
<dbReference type="RefSeq" id="WP_026801814.1">
    <property type="nucleotide sequence ID" value="NZ_AULI01000025.1"/>
</dbReference>
<dbReference type="Pfam" id="PF22481">
    <property type="entry name" value="DUF6985"/>
    <property type="match status" value="1"/>
</dbReference>
<dbReference type="EMBL" id="AVPE01000025">
    <property type="protein sequence ID" value="KGX88767.1"/>
    <property type="molecule type" value="Genomic_DNA"/>
</dbReference>
<dbReference type="AlphaFoldDB" id="A0A0A5HYS4"/>
<keyword evidence="3" id="KW-1185">Reference proteome</keyword>